<comment type="cofactor">
    <cofactor evidence="1">
        <name>Zn(2+)</name>
        <dbReference type="ChEBI" id="CHEBI:29105"/>
    </cofactor>
</comment>
<evidence type="ECO:0000256" key="1">
    <source>
        <dbReference type="ARBA" id="ARBA00001947"/>
    </source>
</evidence>
<keyword evidence="7" id="KW-0276">Fatty acid metabolism</keyword>
<dbReference type="Proteomes" id="UP001501509">
    <property type="component" value="Unassembled WGS sequence"/>
</dbReference>
<sequence>MAHPLYRRRDLTLTEAARLFMTYPNAKTLLPLTAATIATRLALRRFTKRDTAILAATTAIEPFVEWLIHVNVLHLTPRTFRGKTYELPSSKKHRLHHMDPHNPDILFVPALPATLLGLAAANWTILRTPRHTLTGMATSFTLLTAYEWTHFLIHSAYTPKSTLYRKLRRTHQLHHFRNENYWYGIITPISDKALGTYPAKEEVPPSPTVKTLGVTAP</sequence>
<dbReference type="InterPro" id="IPR006694">
    <property type="entry name" value="Fatty_acid_hydroxylase"/>
</dbReference>
<name>A0ABN3PAZ9_9ACTN</name>
<keyword evidence="13" id="KW-0275">Fatty acid biosynthesis</keyword>
<keyword evidence="17" id="KW-1185">Reference proteome</keyword>
<evidence type="ECO:0000256" key="12">
    <source>
        <dbReference type="ARBA" id="ARBA00023136"/>
    </source>
</evidence>
<dbReference type="PANTHER" id="PTHR12863">
    <property type="entry name" value="FATTY ACID HYDROXYLASE"/>
    <property type="match status" value="1"/>
</dbReference>
<evidence type="ECO:0000259" key="15">
    <source>
        <dbReference type="Pfam" id="PF04116"/>
    </source>
</evidence>
<evidence type="ECO:0000256" key="3">
    <source>
        <dbReference type="ARBA" id="ARBA00022516"/>
    </source>
</evidence>
<reference evidence="16 17" key="1">
    <citation type="journal article" date="2019" name="Int. J. Syst. Evol. Microbiol.">
        <title>The Global Catalogue of Microorganisms (GCM) 10K type strain sequencing project: providing services to taxonomists for standard genome sequencing and annotation.</title>
        <authorList>
            <consortium name="The Broad Institute Genomics Platform"/>
            <consortium name="The Broad Institute Genome Sequencing Center for Infectious Disease"/>
            <person name="Wu L."/>
            <person name="Ma J."/>
        </authorList>
    </citation>
    <scope>NUCLEOTIDE SEQUENCE [LARGE SCALE GENOMIC DNA]</scope>
    <source>
        <strain evidence="16 17">JCM 6833</strain>
    </source>
</reference>
<keyword evidence="11" id="KW-0443">Lipid metabolism</keyword>
<feature type="transmembrane region" description="Helical" evidence="14">
    <location>
        <begin position="105"/>
        <end position="126"/>
    </location>
</feature>
<gene>
    <name evidence="16" type="ORF">GCM10010411_06740</name>
</gene>
<evidence type="ECO:0000256" key="9">
    <source>
        <dbReference type="ARBA" id="ARBA00022989"/>
    </source>
</evidence>
<proteinExistence type="predicted"/>
<keyword evidence="6" id="KW-0256">Endoplasmic reticulum</keyword>
<keyword evidence="5" id="KW-0479">Metal-binding</keyword>
<evidence type="ECO:0000256" key="7">
    <source>
        <dbReference type="ARBA" id="ARBA00022832"/>
    </source>
</evidence>
<evidence type="ECO:0000256" key="14">
    <source>
        <dbReference type="SAM" id="Phobius"/>
    </source>
</evidence>
<keyword evidence="9 14" id="KW-1133">Transmembrane helix</keyword>
<dbReference type="InterPro" id="IPR014430">
    <property type="entry name" value="Scs7"/>
</dbReference>
<accession>A0ABN3PAZ9</accession>
<evidence type="ECO:0000256" key="2">
    <source>
        <dbReference type="ARBA" id="ARBA00004477"/>
    </source>
</evidence>
<evidence type="ECO:0000256" key="8">
    <source>
        <dbReference type="ARBA" id="ARBA00022833"/>
    </source>
</evidence>
<evidence type="ECO:0000256" key="6">
    <source>
        <dbReference type="ARBA" id="ARBA00022824"/>
    </source>
</evidence>
<evidence type="ECO:0000256" key="10">
    <source>
        <dbReference type="ARBA" id="ARBA00023002"/>
    </source>
</evidence>
<evidence type="ECO:0000256" key="11">
    <source>
        <dbReference type="ARBA" id="ARBA00023098"/>
    </source>
</evidence>
<dbReference type="EMBL" id="BAAATD010000001">
    <property type="protein sequence ID" value="GAA2576869.1"/>
    <property type="molecule type" value="Genomic_DNA"/>
</dbReference>
<protein>
    <submittedName>
        <fullName evidence="16">Sterol desaturase family protein</fullName>
    </submittedName>
</protein>
<comment type="caution">
    <text evidence="16">The sequence shown here is derived from an EMBL/GenBank/DDBJ whole genome shotgun (WGS) entry which is preliminary data.</text>
</comment>
<keyword evidence="12 14" id="KW-0472">Membrane</keyword>
<evidence type="ECO:0000313" key="16">
    <source>
        <dbReference type="EMBL" id="GAA2576869.1"/>
    </source>
</evidence>
<keyword evidence="10" id="KW-0560">Oxidoreductase</keyword>
<keyword evidence="8" id="KW-0862">Zinc</keyword>
<dbReference type="RefSeq" id="WP_344537532.1">
    <property type="nucleotide sequence ID" value="NZ_BAAATD010000001.1"/>
</dbReference>
<evidence type="ECO:0000256" key="4">
    <source>
        <dbReference type="ARBA" id="ARBA00022692"/>
    </source>
</evidence>
<organism evidence="16 17">
    <name type="scientific">Actinomadura fulvescens</name>
    <dbReference type="NCBI Taxonomy" id="46160"/>
    <lineage>
        <taxon>Bacteria</taxon>
        <taxon>Bacillati</taxon>
        <taxon>Actinomycetota</taxon>
        <taxon>Actinomycetes</taxon>
        <taxon>Streptosporangiales</taxon>
        <taxon>Thermomonosporaceae</taxon>
        <taxon>Actinomadura</taxon>
    </lineage>
</organism>
<feature type="domain" description="Fatty acid hydroxylase" evidence="15">
    <location>
        <begin position="57"/>
        <end position="196"/>
    </location>
</feature>
<comment type="subcellular location">
    <subcellularLocation>
        <location evidence="2">Endoplasmic reticulum membrane</location>
        <topology evidence="2">Multi-pass membrane protein</topology>
    </subcellularLocation>
</comment>
<keyword evidence="3" id="KW-0444">Lipid biosynthesis</keyword>
<evidence type="ECO:0000256" key="13">
    <source>
        <dbReference type="ARBA" id="ARBA00023160"/>
    </source>
</evidence>
<dbReference type="PANTHER" id="PTHR12863:SF1">
    <property type="entry name" value="FATTY ACID 2-HYDROXYLASE"/>
    <property type="match status" value="1"/>
</dbReference>
<evidence type="ECO:0000256" key="5">
    <source>
        <dbReference type="ARBA" id="ARBA00022723"/>
    </source>
</evidence>
<keyword evidence="4 14" id="KW-0812">Transmembrane</keyword>
<evidence type="ECO:0000313" key="17">
    <source>
        <dbReference type="Proteomes" id="UP001501509"/>
    </source>
</evidence>
<dbReference type="Pfam" id="PF04116">
    <property type="entry name" value="FA_hydroxylase"/>
    <property type="match status" value="1"/>
</dbReference>